<keyword evidence="3" id="KW-1185">Reference proteome</keyword>
<feature type="domain" description="UspA" evidence="1">
    <location>
        <begin position="1"/>
        <end position="138"/>
    </location>
</feature>
<dbReference type="SUPFAM" id="SSF52402">
    <property type="entry name" value="Adenine nucleotide alpha hydrolases-like"/>
    <property type="match status" value="1"/>
</dbReference>
<dbReference type="EMBL" id="FNGE01000001">
    <property type="protein sequence ID" value="SDK50475.1"/>
    <property type="molecule type" value="Genomic_DNA"/>
</dbReference>
<dbReference type="InterPro" id="IPR006016">
    <property type="entry name" value="UspA"/>
</dbReference>
<reference evidence="3" key="1">
    <citation type="submission" date="2016-10" db="EMBL/GenBank/DDBJ databases">
        <authorList>
            <person name="Varghese N."/>
            <person name="Submissions S."/>
        </authorList>
    </citation>
    <scope>NUCLEOTIDE SEQUENCE [LARGE SCALE GENOMIC DNA]</scope>
    <source>
        <strain evidence="3">CGMCC 1.7655</strain>
    </source>
</reference>
<proteinExistence type="predicted"/>
<dbReference type="CDD" id="cd00293">
    <property type="entry name" value="USP-like"/>
    <property type="match status" value="1"/>
</dbReference>
<dbReference type="Proteomes" id="UP000199555">
    <property type="component" value="Unassembled WGS sequence"/>
</dbReference>
<protein>
    <submittedName>
        <fullName evidence="2">Nucleotide-binding universal stress protein, UspA family</fullName>
    </submittedName>
</protein>
<dbReference type="Pfam" id="PF00582">
    <property type="entry name" value="Usp"/>
    <property type="match status" value="1"/>
</dbReference>
<organism evidence="2 3">
    <name type="scientific">Paracoccus chinensis</name>
    <dbReference type="NCBI Taxonomy" id="525640"/>
    <lineage>
        <taxon>Bacteria</taxon>
        <taxon>Pseudomonadati</taxon>
        <taxon>Pseudomonadota</taxon>
        <taxon>Alphaproteobacteria</taxon>
        <taxon>Rhodobacterales</taxon>
        <taxon>Paracoccaceae</taxon>
        <taxon>Paracoccus</taxon>
    </lineage>
</organism>
<dbReference type="Gene3D" id="3.40.50.12370">
    <property type="match status" value="1"/>
</dbReference>
<sequence length="151" mass="16363">MRKFLVVLDDSKECLNAIRYAALRAANTGGAVQVLAVIPASEIQHGFGVAEVMRAEARERIEQQFEVFAKWMRDRPGVEPELVVREGDPGGELIAQISGDPEIAIVVLAAASDSGGPGPLVTRLMREMTTLPCPLTIVPGDISRERLEQIT</sequence>
<name>A0A1G9CGD1_9RHOB</name>
<evidence type="ECO:0000313" key="2">
    <source>
        <dbReference type="EMBL" id="SDK50475.1"/>
    </source>
</evidence>
<evidence type="ECO:0000313" key="3">
    <source>
        <dbReference type="Proteomes" id="UP000199555"/>
    </source>
</evidence>
<dbReference type="OrthoDB" id="9813682at2"/>
<dbReference type="STRING" id="525640.SAMN04487971_101204"/>
<dbReference type="AlphaFoldDB" id="A0A1G9CGD1"/>
<accession>A0A1G9CGD1</accession>
<evidence type="ECO:0000259" key="1">
    <source>
        <dbReference type="Pfam" id="PF00582"/>
    </source>
</evidence>
<dbReference type="RefSeq" id="WP_090751729.1">
    <property type="nucleotide sequence ID" value="NZ_FNGE01000001.1"/>
</dbReference>
<gene>
    <name evidence="2" type="ORF">SAMN04487971_101204</name>
</gene>